<proteinExistence type="predicted"/>
<organism evidence="1 2">
    <name type="scientific">Candidatus Nitrospira kreftii</name>
    <dbReference type="NCBI Taxonomy" id="2652173"/>
    <lineage>
        <taxon>Bacteria</taxon>
        <taxon>Pseudomonadati</taxon>
        <taxon>Nitrospirota</taxon>
        <taxon>Nitrospiria</taxon>
        <taxon>Nitrospirales</taxon>
        <taxon>Nitrospiraceae</taxon>
        <taxon>Nitrospira</taxon>
    </lineage>
</organism>
<dbReference type="AlphaFoldDB" id="A0A7S8FBB5"/>
<evidence type="ECO:0000313" key="1">
    <source>
        <dbReference type="EMBL" id="QPD02617.1"/>
    </source>
</evidence>
<gene>
    <name evidence="1" type="ORF">Nkreftii_000391</name>
</gene>
<name>A0A7S8FBB5_9BACT</name>
<sequence>MTKTEREQIIFRLFAEAARLLVVSGSIRSQSPPAPDIFCEIQNRGKVAFELVEIVTPAFVKGMEDGQKLRKAFETDCKRYPEIADKFSDAHIYVGFFEDVLFPQRHQSVPIVVDELHKQSRTSVEYIPVPPTLRKVVREISVTRGVRDGPAFDVMEMTEHTEEIFGQIEKKCKKNYSKNHPIELLAYYISQPSSDSFDWQSEFHSYVLEALPRCPFERVWVFDNWSTEKIKYVYPSLNEGIEK</sequence>
<evidence type="ECO:0000313" key="2">
    <source>
        <dbReference type="Proteomes" id="UP000593737"/>
    </source>
</evidence>
<dbReference type="EMBL" id="CP047423">
    <property type="protein sequence ID" value="QPD02617.1"/>
    <property type="molecule type" value="Genomic_DNA"/>
</dbReference>
<dbReference type="KEGG" id="nkf:Nkreftii_000391"/>
<dbReference type="Proteomes" id="UP000593737">
    <property type="component" value="Chromosome"/>
</dbReference>
<protein>
    <submittedName>
        <fullName evidence="1">Uncharacterized protein</fullName>
    </submittedName>
</protein>
<accession>A0A7S8FBB5</accession>
<reference evidence="1 2" key="1">
    <citation type="journal article" date="2020" name="ISME J.">
        <title>Enrichment and physiological characterization of a novel comammox Nitrospira indicates ammonium inhibition of complete nitrification.</title>
        <authorList>
            <person name="Sakoula D."/>
            <person name="Koch H."/>
            <person name="Frank J."/>
            <person name="Jetten M.S.M."/>
            <person name="van Kessel M.A.H.J."/>
            <person name="Lucker S."/>
        </authorList>
    </citation>
    <scope>NUCLEOTIDE SEQUENCE [LARGE SCALE GENOMIC DNA]</scope>
    <source>
        <strain evidence="1">Comreactor17</strain>
    </source>
</reference>